<name>A0A285U4Y1_9HYPH</name>
<proteinExistence type="predicted"/>
<evidence type="ECO:0000313" key="3">
    <source>
        <dbReference type="Proteomes" id="UP000219167"/>
    </source>
</evidence>
<dbReference type="EMBL" id="OBQD01000003">
    <property type="protein sequence ID" value="SOC36985.1"/>
    <property type="molecule type" value="Genomic_DNA"/>
</dbReference>
<protein>
    <submittedName>
        <fullName evidence="2">Uncharacterized protein</fullName>
    </submittedName>
</protein>
<dbReference type="Proteomes" id="UP000219167">
    <property type="component" value="Unassembled WGS sequence"/>
</dbReference>
<gene>
    <name evidence="2" type="ORF">SAMN05892877_103327</name>
</gene>
<organism evidence="2 3">
    <name type="scientific">Rhizobium subbaraonis</name>
    <dbReference type="NCBI Taxonomy" id="908946"/>
    <lineage>
        <taxon>Bacteria</taxon>
        <taxon>Pseudomonadati</taxon>
        <taxon>Pseudomonadota</taxon>
        <taxon>Alphaproteobacteria</taxon>
        <taxon>Hyphomicrobiales</taxon>
        <taxon>Rhizobiaceae</taxon>
        <taxon>Rhizobium/Agrobacterium group</taxon>
        <taxon>Rhizobium</taxon>
    </lineage>
</organism>
<accession>A0A285U4Y1</accession>
<dbReference type="AlphaFoldDB" id="A0A285U4Y1"/>
<reference evidence="2 3" key="1">
    <citation type="submission" date="2017-08" db="EMBL/GenBank/DDBJ databases">
        <authorList>
            <person name="de Groot N.N."/>
        </authorList>
    </citation>
    <scope>NUCLEOTIDE SEQUENCE [LARGE SCALE GENOMIC DNA]</scope>
    <source>
        <strain evidence="2 3">JC85</strain>
    </source>
</reference>
<feature type="region of interest" description="Disordered" evidence="1">
    <location>
        <begin position="1"/>
        <end position="44"/>
    </location>
</feature>
<feature type="compositionally biased region" description="Basic and acidic residues" evidence="1">
    <location>
        <begin position="1"/>
        <end position="13"/>
    </location>
</feature>
<keyword evidence="3" id="KW-1185">Reference proteome</keyword>
<evidence type="ECO:0000313" key="2">
    <source>
        <dbReference type="EMBL" id="SOC36985.1"/>
    </source>
</evidence>
<feature type="compositionally biased region" description="Basic and acidic residues" evidence="1">
    <location>
        <begin position="33"/>
        <end position="44"/>
    </location>
</feature>
<evidence type="ECO:0000256" key="1">
    <source>
        <dbReference type="SAM" id="MobiDB-lite"/>
    </source>
</evidence>
<sequence>MHGHGETVKEARDAVPACNPTTASKTRGAKLNATERDIEHDFKA</sequence>